<keyword evidence="1" id="KW-1133">Transmembrane helix</keyword>
<protein>
    <recommendedName>
        <fullName evidence="4">Integral membrane protein</fullName>
    </recommendedName>
</protein>
<sequence length="146" mass="15331">MAGAIGEATPEPPSSPARPAGAILIAAILLLEALGLFTAAGWYLYGLLTSTPTSLGGAVFTMVFLVVLAIWLLFVSYHLLRGYRWTRSAALVFQLFMIVIAVPTLSAGVVMVGVALLLPAAAVVLLLFTKPVLAHTTRTADNPKVL</sequence>
<evidence type="ECO:0000313" key="2">
    <source>
        <dbReference type="EMBL" id="MFD1847982.1"/>
    </source>
</evidence>
<accession>A0ABW4QB70</accession>
<dbReference type="Proteomes" id="UP001597307">
    <property type="component" value="Unassembled WGS sequence"/>
</dbReference>
<reference evidence="3" key="1">
    <citation type="journal article" date="2019" name="Int. J. Syst. Evol. Microbiol.">
        <title>The Global Catalogue of Microorganisms (GCM) 10K type strain sequencing project: providing services to taxonomists for standard genome sequencing and annotation.</title>
        <authorList>
            <consortium name="The Broad Institute Genomics Platform"/>
            <consortium name="The Broad Institute Genome Sequencing Center for Infectious Disease"/>
            <person name="Wu L."/>
            <person name="Ma J."/>
        </authorList>
    </citation>
    <scope>NUCLEOTIDE SEQUENCE [LARGE SCALE GENOMIC DNA]</scope>
    <source>
        <strain evidence="3">JCM 11496</strain>
    </source>
</reference>
<feature type="transmembrane region" description="Helical" evidence="1">
    <location>
        <begin position="108"/>
        <end position="128"/>
    </location>
</feature>
<comment type="caution">
    <text evidence="2">The sequence shown here is derived from an EMBL/GenBank/DDBJ whole genome shotgun (WGS) entry which is preliminary data.</text>
</comment>
<evidence type="ECO:0008006" key="4">
    <source>
        <dbReference type="Google" id="ProtNLM"/>
    </source>
</evidence>
<gene>
    <name evidence="2" type="ORF">ACFSFX_15430</name>
</gene>
<proteinExistence type="predicted"/>
<evidence type="ECO:0000256" key="1">
    <source>
        <dbReference type="SAM" id="Phobius"/>
    </source>
</evidence>
<keyword evidence="1" id="KW-0812">Transmembrane</keyword>
<feature type="transmembrane region" description="Helical" evidence="1">
    <location>
        <begin position="21"/>
        <end position="45"/>
    </location>
</feature>
<keyword evidence="1" id="KW-0472">Membrane</keyword>
<dbReference type="EMBL" id="JBHUGA010000061">
    <property type="protein sequence ID" value="MFD1847982.1"/>
    <property type="molecule type" value="Genomic_DNA"/>
</dbReference>
<keyword evidence="3" id="KW-1185">Reference proteome</keyword>
<organism evidence="2 3">
    <name type="scientific">Arthrobacter flavus</name>
    <dbReference type="NCBI Taxonomy" id="95172"/>
    <lineage>
        <taxon>Bacteria</taxon>
        <taxon>Bacillati</taxon>
        <taxon>Actinomycetota</taxon>
        <taxon>Actinomycetes</taxon>
        <taxon>Micrococcales</taxon>
        <taxon>Micrococcaceae</taxon>
        <taxon>Arthrobacter</taxon>
    </lineage>
</organism>
<name>A0ABW4QB70_9MICC</name>
<feature type="transmembrane region" description="Helical" evidence="1">
    <location>
        <begin position="85"/>
        <end position="102"/>
    </location>
</feature>
<evidence type="ECO:0000313" key="3">
    <source>
        <dbReference type="Proteomes" id="UP001597307"/>
    </source>
</evidence>
<feature type="transmembrane region" description="Helical" evidence="1">
    <location>
        <begin position="57"/>
        <end position="80"/>
    </location>
</feature>
<dbReference type="RefSeq" id="WP_343881202.1">
    <property type="nucleotide sequence ID" value="NZ_BAAAIJ010000056.1"/>
</dbReference>